<evidence type="ECO:0000256" key="5">
    <source>
        <dbReference type="ARBA" id="ARBA00023136"/>
    </source>
</evidence>
<feature type="domain" description="ABC3 transporter permease C-terminal" evidence="8">
    <location>
        <begin position="284"/>
        <end position="397"/>
    </location>
</feature>
<dbReference type="Proteomes" id="UP000319335">
    <property type="component" value="Unassembled WGS sequence"/>
</dbReference>
<feature type="domain" description="MacB-like periplasmic core" evidence="9">
    <location>
        <begin position="22"/>
        <end position="238"/>
    </location>
</feature>
<feature type="transmembrane region" description="Helical" evidence="7">
    <location>
        <begin position="364"/>
        <end position="387"/>
    </location>
</feature>
<protein>
    <submittedName>
        <fullName evidence="10">ABC transporter permease</fullName>
    </submittedName>
</protein>
<comment type="caution">
    <text evidence="10">The sequence shown here is derived from an EMBL/GenBank/DDBJ whole genome shotgun (WGS) entry which is preliminary data.</text>
</comment>
<dbReference type="Pfam" id="PF12704">
    <property type="entry name" value="MacB_PCD"/>
    <property type="match status" value="1"/>
</dbReference>
<evidence type="ECO:0000259" key="9">
    <source>
        <dbReference type="Pfam" id="PF12704"/>
    </source>
</evidence>
<dbReference type="GO" id="GO:0005886">
    <property type="term" value="C:plasma membrane"/>
    <property type="evidence" value="ECO:0007669"/>
    <property type="project" value="UniProtKB-SubCell"/>
</dbReference>
<evidence type="ECO:0000256" key="4">
    <source>
        <dbReference type="ARBA" id="ARBA00022989"/>
    </source>
</evidence>
<dbReference type="AlphaFoldDB" id="A0A7Z8P4K9"/>
<gene>
    <name evidence="10" type="ORF">FKV42_08325</name>
</gene>
<keyword evidence="3 7" id="KW-0812">Transmembrane</keyword>
<evidence type="ECO:0000313" key="11">
    <source>
        <dbReference type="Proteomes" id="UP000319335"/>
    </source>
</evidence>
<reference evidence="10 11" key="1">
    <citation type="submission" date="2019-06" db="EMBL/GenBank/DDBJ databases">
        <title>Draft genome sequence of Methanolobus vulcani B1d.</title>
        <authorList>
            <person name="Creighbaum A.J."/>
            <person name="Ticak T."/>
            <person name="Hariraju D."/>
            <person name="Arivett B.A."/>
            <person name="Ferguson D.J.Jr."/>
        </authorList>
    </citation>
    <scope>NUCLEOTIDE SEQUENCE [LARGE SCALE GENOMIC DNA]</scope>
    <source>
        <strain evidence="10 11">B1d</strain>
    </source>
</reference>
<keyword evidence="2" id="KW-1003">Cell membrane</keyword>
<evidence type="ECO:0000256" key="3">
    <source>
        <dbReference type="ARBA" id="ARBA00022692"/>
    </source>
</evidence>
<organism evidence="10 11">
    <name type="scientific">Methanolobus vulcani</name>
    <dbReference type="NCBI Taxonomy" id="38026"/>
    <lineage>
        <taxon>Archaea</taxon>
        <taxon>Methanobacteriati</taxon>
        <taxon>Methanobacteriota</taxon>
        <taxon>Stenosarchaea group</taxon>
        <taxon>Methanomicrobia</taxon>
        <taxon>Methanosarcinales</taxon>
        <taxon>Methanosarcinaceae</taxon>
        <taxon>Methanolobus</taxon>
    </lineage>
</organism>
<name>A0A7Z8P4K9_9EURY</name>
<comment type="subcellular location">
    <subcellularLocation>
        <location evidence="1">Cell membrane</location>
        <topology evidence="1">Multi-pass membrane protein</topology>
    </subcellularLocation>
</comment>
<dbReference type="GO" id="GO:0022857">
    <property type="term" value="F:transmembrane transporter activity"/>
    <property type="evidence" value="ECO:0007669"/>
    <property type="project" value="TreeGrafter"/>
</dbReference>
<dbReference type="PANTHER" id="PTHR30572:SF4">
    <property type="entry name" value="ABC TRANSPORTER PERMEASE YTRF"/>
    <property type="match status" value="1"/>
</dbReference>
<proteinExistence type="inferred from homology"/>
<dbReference type="RefSeq" id="WP_154809780.1">
    <property type="nucleotide sequence ID" value="NZ_VIAQ01000015.1"/>
</dbReference>
<keyword evidence="11" id="KW-1185">Reference proteome</keyword>
<feature type="transmembrane region" description="Helical" evidence="7">
    <location>
        <begin position="20"/>
        <end position="42"/>
    </location>
</feature>
<feature type="transmembrane region" description="Helical" evidence="7">
    <location>
        <begin position="326"/>
        <end position="352"/>
    </location>
</feature>
<evidence type="ECO:0000259" key="8">
    <source>
        <dbReference type="Pfam" id="PF02687"/>
    </source>
</evidence>
<evidence type="ECO:0000256" key="7">
    <source>
        <dbReference type="SAM" id="Phobius"/>
    </source>
</evidence>
<dbReference type="OrthoDB" id="11469at2157"/>
<evidence type="ECO:0000313" key="10">
    <source>
        <dbReference type="EMBL" id="TQD25053.1"/>
    </source>
</evidence>
<comment type="similarity">
    <text evidence="6">Belongs to the ABC-4 integral membrane protein family.</text>
</comment>
<dbReference type="InterPro" id="IPR025857">
    <property type="entry name" value="MacB_PCD"/>
</dbReference>
<feature type="transmembrane region" description="Helical" evidence="7">
    <location>
        <begin position="281"/>
        <end position="305"/>
    </location>
</feature>
<keyword evidence="5 7" id="KW-0472">Membrane</keyword>
<sequence length="404" mass="43710">MLSPAQAINIALGSIGSSKLRSALTTLGIIIGVAAVIANVSLGASFNQYFNDEIGAVGSNFIVVYSQNIDVFFDKELEVIRNTPGVEGVSPINQQMAKVTYMSTSRQIDIQGVTEDYDEVANFELDSGTFLTDKDRYVAVIGADVAYEKFDKKISIKNPIDITFRREDGGVVTRTFIVKGVITDPETTFAQTGVEPEVRVFIPIDTMNEILGKDDYGGFFIKAESLEVVRETSDEIDKRLARSLGVPSRDLENDDAKPYVMFDQIEILEETNQLSAALTSLLTSVALISLLVGSIGIMNIMLVTVAERTPEIGLLKSIGYGERDILLLFIIESMIVGLIGGIIGTAMGIGAASIVNNLLDVPDVYPASLIFLGFFVSVLVGLVAGVYPARKAARMNPVEALRKE</sequence>
<accession>A0A7Z8P4K9</accession>
<dbReference type="EMBL" id="VIAQ01000015">
    <property type="protein sequence ID" value="TQD25053.1"/>
    <property type="molecule type" value="Genomic_DNA"/>
</dbReference>
<dbReference type="Pfam" id="PF02687">
    <property type="entry name" value="FtsX"/>
    <property type="match status" value="1"/>
</dbReference>
<dbReference type="PANTHER" id="PTHR30572">
    <property type="entry name" value="MEMBRANE COMPONENT OF TRANSPORTER-RELATED"/>
    <property type="match status" value="1"/>
</dbReference>
<evidence type="ECO:0000256" key="2">
    <source>
        <dbReference type="ARBA" id="ARBA00022475"/>
    </source>
</evidence>
<evidence type="ECO:0000256" key="6">
    <source>
        <dbReference type="ARBA" id="ARBA00038076"/>
    </source>
</evidence>
<dbReference type="InterPro" id="IPR050250">
    <property type="entry name" value="Macrolide_Exporter_MacB"/>
</dbReference>
<evidence type="ECO:0000256" key="1">
    <source>
        <dbReference type="ARBA" id="ARBA00004651"/>
    </source>
</evidence>
<keyword evidence="4 7" id="KW-1133">Transmembrane helix</keyword>
<dbReference type="InterPro" id="IPR003838">
    <property type="entry name" value="ABC3_permease_C"/>
</dbReference>